<dbReference type="PROSITE" id="PS51186">
    <property type="entry name" value="GNAT"/>
    <property type="match status" value="2"/>
</dbReference>
<name>A0A371P8L5_9BACL</name>
<evidence type="ECO:0000256" key="2">
    <source>
        <dbReference type="ARBA" id="ARBA00023315"/>
    </source>
</evidence>
<feature type="domain" description="N-acetyltransferase" evidence="3">
    <location>
        <begin position="155"/>
        <end position="299"/>
    </location>
</feature>
<organism evidence="4 5">
    <name type="scientific">Paenibacillus paeoniae</name>
    <dbReference type="NCBI Taxonomy" id="2292705"/>
    <lineage>
        <taxon>Bacteria</taxon>
        <taxon>Bacillati</taxon>
        <taxon>Bacillota</taxon>
        <taxon>Bacilli</taxon>
        <taxon>Bacillales</taxon>
        <taxon>Paenibacillaceae</taxon>
        <taxon>Paenibacillus</taxon>
    </lineage>
</organism>
<dbReference type="InterPro" id="IPR000182">
    <property type="entry name" value="GNAT_dom"/>
</dbReference>
<proteinExistence type="predicted"/>
<dbReference type="AlphaFoldDB" id="A0A371P8L5"/>
<reference evidence="4 5" key="1">
    <citation type="submission" date="2018-08" db="EMBL/GenBank/DDBJ databases">
        <title>Paenibacillus sp. M4BSY-1, whole genome shotgun sequence.</title>
        <authorList>
            <person name="Tuo L."/>
        </authorList>
    </citation>
    <scope>NUCLEOTIDE SEQUENCE [LARGE SCALE GENOMIC DNA]</scope>
    <source>
        <strain evidence="4 5">M4BSY-1</strain>
    </source>
</reference>
<dbReference type="EMBL" id="QUBQ01000004">
    <property type="protein sequence ID" value="REK71878.1"/>
    <property type="molecule type" value="Genomic_DNA"/>
</dbReference>
<dbReference type="InterPro" id="IPR050680">
    <property type="entry name" value="YpeA/RimI_acetyltransf"/>
</dbReference>
<dbReference type="PANTHER" id="PTHR43420:SF47">
    <property type="entry name" value="N-ACETYLTRANSFERASE DOMAIN-CONTAINING PROTEIN"/>
    <property type="match status" value="1"/>
</dbReference>
<dbReference type="CDD" id="cd04301">
    <property type="entry name" value="NAT_SF"/>
    <property type="match status" value="2"/>
</dbReference>
<dbReference type="OrthoDB" id="7163760at2"/>
<evidence type="ECO:0000259" key="3">
    <source>
        <dbReference type="PROSITE" id="PS51186"/>
    </source>
</evidence>
<dbReference type="Pfam" id="PF00583">
    <property type="entry name" value="Acetyltransf_1"/>
    <property type="match status" value="2"/>
</dbReference>
<dbReference type="GO" id="GO:0016747">
    <property type="term" value="F:acyltransferase activity, transferring groups other than amino-acyl groups"/>
    <property type="evidence" value="ECO:0007669"/>
    <property type="project" value="InterPro"/>
</dbReference>
<evidence type="ECO:0000256" key="1">
    <source>
        <dbReference type="ARBA" id="ARBA00022679"/>
    </source>
</evidence>
<evidence type="ECO:0000313" key="4">
    <source>
        <dbReference type="EMBL" id="REK71878.1"/>
    </source>
</evidence>
<keyword evidence="1 4" id="KW-0808">Transferase</keyword>
<evidence type="ECO:0000313" key="5">
    <source>
        <dbReference type="Proteomes" id="UP000261905"/>
    </source>
</evidence>
<dbReference type="RefSeq" id="WP_116048189.1">
    <property type="nucleotide sequence ID" value="NZ_QUBQ01000004.1"/>
</dbReference>
<keyword evidence="2" id="KW-0012">Acyltransferase</keyword>
<dbReference type="InterPro" id="IPR016181">
    <property type="entry name" value="Acyl_CoA_acyltransferase"/>
</dbReference>
<protein>
    <submittedName>
        <fullName evidence="4">GNAT family N-acetyltransferase</fullName>
    </submittedName>
</protein>
<dbReference type="Proteomes" id="UP000261905">
    <property type="component" value="Unassembled WGS sequence"/>
</dbReference>
<keyword evidence="5" id="KW-1185">Reference proteome</keyword>
<dbReference type="SUPFAM" id="SSF55729">
    <property type="entry name" value="Acyl-CoA N-acyltransferases (Nat)"/>
    <property type="match status" value="2"/>
</dbReference>
<comment type="caution">
    <text evidence="4">The sequence shown here is derived from an EMBL/GenBank/DDBJ whole genome shotgun (WGS) entry which is preliminary data.</text>
</comment>
<accession>A0A371P8L5</accession>
<gene>
    <name evidence="4" type="ORF">DX130_19410</name>
</gene>
<dbReference type="PANTHER" id="PTHR43420">
    <property type="entry name" value="ACETYLTRANSFERASE"/>
    <property type="match status" value="1"/>
</dbReference>
<feature type="domain" description="N-acetyltransferase" evidence="3">
    <location>
        <begin position="5"/>
        <end position="158"/>
    </location>
</feature>
<sequence>MISGLHAREKLNEAELDAIGLLADTCNRHDRIELKLNWNMLRERSGSETSDFLYYESGQLVGFLGVYQFLSTEVELSGMVHPSHRRQGLFGQMVQAAREECKRRNVSKLVFMCQQGSSSAKAVMDRWTIPYGYSEYWMGLSDPRPQEDREQLESLKLREFDSADESAIVRLNVEGFGLSEEDATNLLEKPNGLRTSRVYMAEVQGEEGIRRTVGKIHVRIVNGSAFIYGFVVAANERGRGYGKAILKQIIKEIRAEDPQATIALEVAVKNEQALGLYESTGFRISKATDYYEWTAVTNS</sequence>
<dbReference type="Gene3D" id="3.40.630.30">
    <property type="match status" value="1"/>
</dbReference>